<dbReference type="Proteomes" id="UP000028709">
    <property type="component" value="Unassembled WGS sequence"/>
</dbReference>
<feature type="transmembrane region" description="Helical" evidence="1">
    <location>
        <begin position="5"/>
        <end position="26"/>
    </location>
</feature>
<name>A0A086BMC5_9FLAO</name>
<feature type="transmembrane region" description="Helical" evidence="1">
    <location>
        <begin position="76"/>
        <end position="95"/>
    </location>
</feature>
<dbReference type="OrthoDB" id="670562at2"/>
<dbReference type="RefSeq" id="WP_034681405.1">
    <property type="nucleotide sequence ID" value="NZ_CP023049.2"/>
</dbReference>
<evidence type="ECO:0000313" key="3">
    <source>
        <dbReference type="Proteomes" id="UP000028709"/>
    </source>
</evidence>
<proteinExistence type="predicted"/>
<dbReference type="eggNOG" id="ENOG5031MGE">
    <property type="taxonomic scope" value="Bacteria"/>
</dbReference>
<comment type="caution">
    <text evidence="2">The sequence shown here is derived from an EMBL/GenBank/DDBJ whole genome shotgun (WGS) entry which is preliminary data.</text>
</comment>
<protein>
    <submittedName>
        <fullName evidence="2">Uncharacterized protein</fullName>
    </submittedName>
</protein>
<reference evidence="2 3" key="1">
    <citation type="submission" date="2014-07" db="EMBL/GenBank/DDBJ databases">
        <title>Genome of Chryseobacterium piperi CTM.</title>
        <authorList>
            <person name="Pipes S.E."/>
            <person name="Stropko S.J."/>
            <person name="Newman J.D."/>
        </authorList>
    </citation>
    <scope>NUCLEOTIDE SEQUENCE [LARGE SCALE GENOMIC DNA]</scope>
    <source>
        <strain evidence="2 3">CTM</strain>
    </source>
</reference>
<evidence type="ECO:0000313" key="2">
    <source>
        <dbReference type="EMBL" id="KFF30089.1"/>
    </source>
</evidence>
<feature type="transmembrane region" description="Helical" evidence="1">
    <location>
        <begin position="46"/>
        <end position="64"/>
    </location>
</feature>
<keyword evidence="1" id="KW-0812">Transmembrane</keyword>
<gene>
    <name evidence="2" type="ORF">IQ37_02705</name>
</gene>
<dbReference type="STRING" id="558152.IQ37_02705"/>
<keyword evidence="1" id="KW-0472">Membrane</keyword>
<accession>A0A086BMC5</accession>
<dbReference type="AlphaFoldDB" id="A0A086BMC5"/>
<keyword evidence="1" id="KW-1133">Transmembrane helix</keyword>
<evidence type="ECO:0000256" key="1">
    <source>
        <dbReference type="SAM" id="Phobius"/>
    </source>
</evidence>
<organism evidence="2 3">
    <name type="scientific">Chryseobacterium piperi</name>
    <dbReference type="NCBI Taxonomy" id="558152"/>
    <lineage>
        <taxon>Bacteria</taxon>
        <taxon>Pseudomonadati</taxon>
        <taxon>Bacteroidota</taxon>
        <taxon>Flavobacteriia</taxon>
        <taxon>Flavobacteriales</taxon>
        <taxon>Weeksellaceae</taxon>
        <taxon>Chryseobacterium group</taxon>
        <taxon>Chryseobacterium</taxon>
    </lineage>
</organism>
<keyword evidence="3" id="KW-1185">Reference proteome</keyword>
<dbReference type="EMBL" id="JPRJ01000002">
    <property type="protein sequence ID" value="KFF30089.1"/>
    <property type="molecule type" value="Genomic_DNA"/>
</dbReference>
<feature type="transmembrane region" description="Helical" evidence="1">
    <location>
        <begin position="101"/>
        <end position="122"/>
    </location>
</feature>
<sequence>METLIIIGGIYSLTLGVFHLFFWKFFNWGKDLTKLSLVNKGIMQILNIQMIFVFFSTGLICLFLRHQILETTLGKLFLLANSAFWGIRVINQFIFLRINDYRIHLLTLVFIIGCILFLIPAIN</sequence>
<dbReference type="KEGG" id="cpip:CJF12_14970"/>